<evidence type="ECO:0000256" key="9">
    <source>
        <dbReference type="ARBA" id="ARBA00023143"/>
    </source>
</evidence>
<dbReference type="InterPro" id="IPR028263">
    <property type="entry name" value="FliG_N"/>
</dbReference>
<keyword evidence="7 11" id="KW-0283">Flagellar rotation</keyword>
<keyword evidence="9 11" id="KW-0975">Bacterial flagellum</keyword>
<keyword evidence="5 11" id="KW-1003">Cell membrane</keyword>
<evidence type="ECO:0000259" key="13">
    <source>
        <dbReference type="Pfam" id="PF14841"/>
    </source>
</evidence>
<dbReference type="PRINTS" id="PR00954">
    <property type="entry name" value="FLGMOTORFLIG"/>
</dbReference>
<comment type="caution">
    <text evidence="15">The sequence shown here is derived from an EMBL/GenBank/DDBJ whole genome shotgun (WGS) entry which is preliminary data.</text>
</comment>
<dbReference type="InterPro" id="IPR032779">
    <property type="entry name" value="FliG_M"/>
</dbReference>
<dbReference type="GO" id="GO:0009425">
    <property type="term" value="C:bacterial-type flagellum basal body"/>
    <property type="evidence" value="ECO:0007669"/>
    <property type="project" value="UniProtKB-SubCell"/>
</dbReference>
<keyword evidence="16" id="KW-1185">Reference proteome</keyword>
<dbReference type="FunFam" id="1.10.220.30:FF:000001">
    <property type="entry name" value="Flagellar motor switch protein FliG"/>
    <property type="match status" value="1"/>
</dbReference>
<dbReference type="PANTHER" id="PTHR30534:SF0">
    <property type="entry name" value="FLAGELLAR MOTOR SWITCH PROTEIN FLIG"/>
    <property type="match status" value="1"/>
</dbReference>
<dbReference type="EMBL" id="JQSG02000002">
    <property type="protein sequence ID" value="OBS09824.1"/>
    <property type="molecule type" value="Genomic_DNA"/>
</dbReference>
<keyword evidence="15" id="KW-0282">Flagellum</keyword>
<feature type="domain" description="Flagellar motor switch protein FliG middle" evidence="13">
    <location>
        <begin position="118"/>
        <end position="190"/>
    </location>
</feature>
<dbReference type="GO" id="GO:0005886">
    <property type="term" value="C:plasma membrane"/>
    <property type="evidence" value="ECO:0007669"/>
    <property type="project" value="UniProtKB-SubCell"/>
</dbReference>
<evidence type="ECO:0000259" key="14">
    <source>
        <dbReference type="Pfam" id="PF14842"/>
    </source>
</evidence>
<accession>A0A1A6C5J8</accession>
<dbReference type="GO" id="GO:0071973">
    <property type="term" value="P:bacterial-type flagellum-dependent cell motility"/>
    <property type="evidence" value="ECO:0007669"/>
    <property type="project" value="InterPro"/>
</dbReference>
<evidence type="ECO:0000313" key="15">
    <source>
        <dbReference type="EMBL" id="OBS09824.1"/>
    </source>
</evidence>
<evidence type="ECO:0000256" key="10">
    <source>
        <dbReference type="ARBA" id="ARBA00025598"/>
    </source>
</evidence>
<dbReference type="AlphaFoldDB" id="A0A1A6C5J8"/>
<dbReference type="GO" id="GO:0003774">
    <property type="term" value="F:cytoskeletal motor activity"/>
    <property type="evidence" value="ECO:0007669"/>
    <property type="project" value="InterPro"/>
</dbReference>
<dbReference type="Pfam" id="PF14841">
    <property type="entry name" value="FliG_M"/>
    <property type="match status" value="1"/>
</dbReference>
<gene>
    <name evidence="15" type="ORF">Thpro_020874</name>
</gene>
<sequence length="335" mass="36190">MSSAAPVNGAQRAAILLMTLGEQEAAEVLKHMGPREVQKIGAAMAELSGISRSVVSDVLGRFIDIVGDQTALGIGNDDYIRNVLVQALGEDKAGGIMDRILTGHNSRGLDQLKWMDARAIAEVVRLEHPQIIAIVLSHLDPDQAAEVLVHLQDRVRADVIMRIATLDVVQPSAIKELDEVLERQFSGNSNVKSSAVGGLKSAANILNFMDSSVESAIIEIVAENDADIAQRIEELMFVFDNLAELDDRSIQSLLREVASETLVVALKGADEPLREKIFKNISKRAAEMLRDDLEAKGPVRLSEVEAAQKEILAVARRMADSGEIALGGKGGDEYV</sequence>
<dbReference type="GO" id="GO:0006935">
    <property type="term" value="P:chemotaxis"/>
    <property type="evidence" value="ECO:0007669"/>
    <property type="project" value="UniProtKB-KW"/>
</dbReference>
<dbReference type="PANTHER" id="PTHR30534">
    <property type="entry name" value="FLAGELLAR MOTOR SWITCH PROTEIN FLIG"/>
    <property type="match status" value="1"/>
</dbReference>
<dbReference type="STRING" id="160660.BJI67_05725"/>
<keyword evidence="11" id="KW-0997">Cell inner membrane</keyword>
<evidence type="ECO:0000256" key="5">
    <source>
        <dbReference type="ARBA" id="ARBA00022475"/>
    </source>
</evidence>
<keyword evidence="15" id="KW-0966">Cell projection</keyword>
<dbReference type="RefSeq" id="WP_038089738.1">
    <property type="nucleotide sequence ID" value="NZ_JQSG02000002.1"/>
</dbReference>
<protein>
    <recommendedName>
        <fullName evidence="4 11">Flagellar motor switch protein FliG</fullName>
    </recommendedName>
</protein>
<dbReference type="Pfam" id="PF14842">
    <property type="entry name" value="FliG_N"/>
    <property type="match status" value="1"/>
</dbReference>
<evidence type="ECO:0000256" key="6">
    <source>
        <dbReference type="ARBA" id="ARBA00022500"/>
    </source>
</evidence>
<keyword evidence="15" id="KW-0969">Cilium</keyword>
<reference evidence="15 16" key="1">
    <citation type="journal article" date="2014" name="Genome Announc.">
        <title>Draft Genome Sequence of the Iron-Oxidizing, Acidophilic, and Halotolerant 'Thiobacillus prosperus' Type Strain DSM 5130.</title>
        <authorList>
            <person name="Ossandon F.J."/>
            <person name="Cardenas J.P."/>
            <person name="Corbett M."/>
            <person name="Quatrini R."/>
            <person name="Holmes D.S."/>
            <person name="Watkin E."/>
        </authorList>
    </citation>
    <scope>NUCLEOTIDE SEQUENCE [LARGE SCALE GENOMIC DNA]</scope>
    <source>
        <strain evidence="15 16">DSM 5130</strain>
    </source>
</reference>
<dbReference type="InterPro" id="IPR011002">
    <property type="entry name" value="FliG_a-hlx"/>
</dbReference>
<dbReference type="SUPFAM" id="SSF48029">
    <property type="entry name" value="FliG"/>
    <property type="match status" value="2"/>
</dbReference>
<evidence type="ECO:0000256" key="3">
    <source>
        <dbReference type="ARBA" id="ARBA00010299"/>
    </source>
</evidence>
<dbReference type="Pfam" id="PF01706">
    <property type="entry name" value="FliG_C"/>
    <property type="match status" value="1"/>
</dbReference>
<dbReference type="Proteomes" id="UP000029273">
    <property type="component" value="Unassembled WGS sequence"/>
</dbReference>
<dbReference type="PIRSF" id="PIRSF003161">
    <property type="entry name" value="FliG"/>
    <property type="match status" value="1"/>
</dbReference>
<keyword evidence="6 11" id="KW-0145">Chemotaxis</keyword>
<keyword evidence="8 11" id="KW-0472">Membrane</keyword>
<comment type="subcellular location">
    <subcellularLocation>
        <location evidence="1 11">Bacterial flagellum basal body</location>
    </subcellularLocation>
    <subcellularLocation>
        <location evidence="2 11">Cell inner membrane</location>
        <topology evidence="2 11">Peripheral membrane protein</topology>
        <orientation evidence="2 11">Cytoplasmic side</orientation>
    </subcellularLocation>
</comment>
<evidence type="ECO:0000256" key="4">
    <source>
        <dbReference type="ARBA" id="ARBA00021870"/>
    </source>
</evidence>
<dbReference type="InterPro" id="IPR023087">
    <property type="entry name" value="Flg_Motor_Flig_C"/>
</dbReference>
<evidence type="ECO:0000256" key="8">
    <source>
        <dbReference type="ARBA" id="ARBA00023136"/>
    </source>
</evidence>
<proteinExistence type="inferred from homology"/>
<feature type="domain" description="Flagellar motor switch protein FliG C-terminal" evidence="12">
    <location>
        <begin position="222"/>
        <end position="326"/>
    </location>
</feature>
<name>A0A1A6C5J8_9GAMM</name>
<organism evidence="15 16">
    <name type="scientific">Acidihalobacter prosperus</name>
    <dbReference type="NCBI Taxonomy" id="160660"/>
    <lineage>
        <taxon>Bacteria</taxon>
        <taxon>Pseudomonadati</taxon>
        <taxon>Pseudomonadota</taxon>
        <taxon>Gammaproteobacteria</taxon>
        <taxon>Chromatiales</taxon>
        <taxon>Ectothiorhodospiraceae</taxon>
        <taxon>Acidihalobacter</taxon>
    </lineage>
</organism>
<evidence type="ECO:0000256" key="2">
    <source>
        <dbReference type="ARBA" id="ARBA00004515"/>
    </source>
</evidence>
<comment type="function">
    <text evidence="10 11">FliG is one of three proteins (FliG, FliN, FliM) that forms the rotor-mounted switch complex (C ring), located at the base of the basal body. This complex interacts with the CheY and CheZ chemotaxis proteins, in addition to contacting components of the motor that determine the direction of flagellar rotation.</text>
</comment>
<dbReference type="NCBIfam" id="TIGR00207">
    <property type="entry name" value="fliG"/>
    <property type="match status" value="1"/>
</dbReference>
<dbReference type="InterPro" id="IPR000090">
    <property type="entry name" value="Flg_Motor_Flig"/>
</dbReference>
<feature type="domain" description="Flagellar motor switch protein FliG N-terminal" evidence="14">
    <location>
        <begin position="8"/>
        <end position="108"/>
    </location>
</feature>
<evidence type="ECO:0000256" key="1">
    <source>
        <dbReference type="ARBA" id="ARBA00004117"/>
    </source>
</evidence>
<evidence type="ECO:0000313" key="16">
    <source>
        <dbReference type="Proteomes" id="UP000029273"/>
    </source>
</evidence>
<evidence type="ECO:0000256" key="7">
    <source>
        <dbReference type="ARBA" id="ARBA00022779"/>
    </source>
</evidence>
<dbReference type="Gene3D" id="1.10.220.30">
    <property type="match status" value="3"/>
</dbReference>
<dbReference type="OrthoDB" id="9780302at2"/>
<evidence type="ECO:0000256" key="11">
    <source>
        <dbReference type="PIRNR" id="PIRNR003161"/>
    </source>
</evidence>
<evidence type="ECO:0000259" key="12">
    <source>
        <dbReference type="Pfam" id="PF01706"/>
    </source>
</evidence>
<comment type="similarity">
    <text evidence="3 11">Belongs to the FliG family.</text>
</comment>